<proteinExistence type="predicted"/>
<dbReference type="RefSeq" id="XP_024777774.1">
    <property type="nucleotide sequence ID" value="XM_024914536.1"/>
</dbReference>
<reference evidence="2 3" key="1">
    <citation type="submission" date="2016-07" db="EMBL/GenBank/DDBJ databases">
        <title>Multiple horizontal gene transfer events from other fungi enriched the ability of initially mycotrophic Trichoderma (Ascomycota) to feed on dead plant biomass.</title>
        <authorList>
            <consortium name="DOE Joint Genome Institute"/>
            <person name="Aerts A."/>
            <person name="Atanasova L."/>
            <person name="Chenthamara K."/>
            <person name="Zhang J."/>
            <person name="Grujic M."/>
            <person name="Henrissat B."/>
            <person name="Kuo A."/>
            <person name="Salamov A."/>
            <person name="Lipzen A."/>
            <person name="Labutti K."/>
            <person name="Barry K."/>
            <person name="Miao Y."/>
            <person name="Rahimi M.J."/>
            <person name="Shen Q."/>
            <person name="Grigoriev I.V."/>
            <person name="Kubicek C.P."/>
            <person name="Druzhinina I.S."/>
        </authorList>
    </citation>
    <scope>NUCLEOTIDE SEQUENCE [LARGE SCALE GENOMIC DNA]</scope>
    <source>
        <strain evidence="2 3">CBS 226.95</strain>
    </source>
</reference>
<sequence>MPSRKMRHRVQKPHETCHCVAGSRNAAPFQRCEKHMRNGIFVFFFYCIYFFILRIRIKCKRLKSTTNATWLRMFPRQM</sequence>
<evidence type="ECO:0000313" key="3">
    <source>
        <dbReference type="Proteomes" id="UP000241690"/>
    </source>
</evidence>
<dbReference type="EMBL" id="KZ679677">
    <property type="protein sequence ID" value="PTB58097.1"/>
    <property type="molecule type" value="Genomic_DNA"/>
</dbReference>
<dbReference type="GeneID" id="36623101"/>
<evidence type="ECO:0000256" key="1">
    <source>
        <dbReference type="SAM" id="Phobius"/>
    </source>
</evidence>
<evidence type="ECO:0000313" key="2">
    <source>
        <dbReference type="EMBL" id="PTB58097.1"/>
    </source>
</evidence>
<dbReference type="AlphaFoldDB" id="A0A2T4ALZ3"/>
<organism evidence="2 3">
    <name type="scientific">Trichoderma harzianum CBS 226.95</name>
    <dbReference type="NCBI Taxonomy" id="983964"/>
    <lineage>
        <taxon>Eukaryota</taxon>
        <taxon>Fungi</taxon>
        <taxon>Dikarya</taxon>
        <taxon>Ascomycota</taxon>
        <taxon>Pezizomycotina</taxon>
        <taxon>Sordariomycetes</taxon>
        <taxon>Hypocreomycetidae</taxon>
        <taxon>Hypocreales</taxon>
        <taxon>Hypocreaceae</taxon>
        <taxon>Trichoderma</taxon>
    </lineage>
</organism>
<keyword evidence="1" id="KW-0812">Transmembrane</keyword>
<keyword evidence="3" id="KW-1185">Reference proteome</keyword>
<protein>
    <submittedName>
        <fullName evidence="2">Uncharacterized protein</fullName>
    </submittedName>
</protein>
<keyword evidence="1" id="KW-1133">Transmembrane helix</keyword>
<feature type="transmembrane region" description="Helical" evidence="1">
    <location>
        <begin position="39"/>
        <end position="57"/>
    </location>
</feature>
<keyword evidence="1" id="KW-0472">Membrane</keyword>
<gene>
    <name evidence="2" type="ORF">M431DRAFT_358395</name>
</gene>
<dbReference type="Proteomes" id="UP000241690">
    <property type="component" value="Unassembled WGS sequence"/>
</dbReference>
<name>A0A2T4ALZ3_TRIHA</name>
<accession>A0A2T4ALZ3</accession>